<dbReference type="Proteomes" id="UP000612055">
    <property type="component" value="Unassembled WGS sequence"/>
</dbReference>
<accession>A0A836BZJ3</accession>
<keyword evidence="3" id="KW-1185">Reference proteome</keyword>
<dbReference type="OrthoDB" id="533551at2759"/>
<feature type="transmembrane region" description="Helical" evidence="1">
    <location>
        <begin position="231"/>
        <end position="258"/>
    </location>
</feature>
<comment type="caution">
    <text evidence="2">The sequence shown here is derived from an EMBL/GenBank/DDBJ whole genome shotgun (WGS) entry which is preliminary data.</text>
</comment>
<proteinExistence type="predicted"/>
<evidence type="ECO:0000313" key="2">
    <source>
        <dbReference type="EMBL" id="KAG2494007.1"/>
    </source>
</evidence>
<organism evidence="2 3">
    <name type="scientific">Edaphochlamys debaryana</name>
    <dbReference type="NCBI Taxonomy" id="47281"/>
    <lineage>
        <taxon>Eukaryota</taxon>
        <taxon>Viridiplantae</taxon>
        <taxon>Chlorophyta</taxon>
        <taxon>core chlorophytes</taxon>
        <taxon>Chlorophyceae</taxon>
        <taxon>CS clade</taxon>
        <taxon>Chlamydomonadales</taxon>
        <taxon>Chlamydomonadales incertae sedis</taxon>
        <taxon>Edaphochlamys</taxon>
    </lineage>
</organism>
<evidence type="ECO:0000256" key="1">
    <source>
        <dbReference type="SAM" id="Phobius"/>
    </source>
</evidence>
<reference evidence="2" key="1">
    <citation type="journal article" date="2020" name="bioRxiv">
        <title>Comparative genomics of Chlamydomonas.</title>
        <authorList>
            <person name="Craig R.J."/>
            <person name="Hasan A.R."/>
            <person name="Ness R.W."/>
            <person name="Keightley P.D."/>
        </authorList>
    </citation>
    <scope>NUCLEOTIDE SEQUENCE</scope>
    <source>
        <strain evidence="2">CCAP 11/70</strain>
    </source>
</reference>
<dbReference type="EMBL" id="JAEHOE010000034">
    <property type="protein sequence ID" value="KAG2494007.1"/>
    <property type="molecule type" value="Genomic_DNA"/>
</dbReference>
<dbReference type="AlphaFoldDB" id="A0A836BZJ3"/>
<sequence length="311" mass="34206">MLDSSILIGTALEAELRASLAKALEQECAQKPVLVWKGLTEEEALAFVEKVESQRAFFFVRTSVGNGVAVGDLYVFKDPSRPHDYASGAATGELRDWLWPFARRLVRMGGTARLLVSTGFREPDSSLYIRFQDKPNVIVETAYTEGRKSLEESMALWCGPHGPAKVAIGIDVQYCPPQPLAPRVEVLMQLEGEQRPSVLVSCGAGSGCRSPAMYEHTLFVPLRLVLYGTPWLTQMLIAAWLAVVIPVYSITWGAFYAVQDVLCGRRSVLSLAGACVRSLRGPWWGMVPVDTFEIRSAVFEGLGLKPLLQQA</sequence>
<name>A0A836BZJ3_9CHLO</name>
<evidence type="ECO:0000313" key="3">
    <source>
        <dbReference type="Proteomes" id="UP000612055"/>
    </source>
</evidence>
<gene>
    <name evidence="2" type="ORF">HYH03_007934</name>
</gene>
<keyword evidence="1" id="KW-0472">Membrane</keyword>
<protein>
    <submittedName>
        <fullName evidence="2">Uncharacterized protein</fullName>
    </submittedName>
</protein>
<keyword evidence="1" id="KW-0812">Transmembrane</keyword>
<keyword evidence="1" id="KW-1133">Transmembrane helix</keyword>